<proteinExistence type="predicted"/>
<dbReference type="Proteomes" id="UP000253517">
    <property type="component" value="Unassembled WGS sequence"/>
</dbReference>
<sequence>MKTIQSAFILILFGIKTIGCSSENRDFLDISPQSEITDKNYNLIVINPKQCFSCIRKNEELIEQARKDTSQEYVILLPTNFSCVNPAYKGFTLVYYELNRSTFPFDESFIANKYKPKGNNLIVYKN</sequence>
<dbReference type="RefSeq" id="WP_114366486.1">
    <property type="nucleotide sequence ID" value="NZ_BHZF01000004.1"/>
</dbReference>
<dbReference type="EMBL" id="QPJS01000005">
    <property type="protein sequence ID" value="RCX02095.1"/>
    <property type="molecule type" value="Genomic_DNA"/>
</dbReference>
<protein>
    <submittedName>
        <fullName evidence="1">Uncharacterized protein</fullName>
    </submittedName>
</protein>
<reference evidence="1 2" key="1">
    <citation type="submission" date="2018-07" db="EMBL/GenBank/DDBJ databases">
        <title>Genomic Encyclopedia of Type Strains, Phase IV (KMG-IV): sequencing the most valuable type-strain genomes for metagenomic binning, comparative biology and taxonomic classification.</title>
        <authorList>
            <person name="Goeker M."/>
        </authorList>
    </citation>
    <scope>NUCLEOTIDE SEQUENCE [LARGE SCALE GENOMIC DNA]</scope>
    <source>
        <strain evidence="1 2">DSM 21410</strain>
    </source>
</reference>
<evidence type="ECO:0000313" key="2">
    <source>
        <dbReference type="Proteomes" id="UP000253517"/>
    </source>
</evidence>
<accession>A0A368ZYQ9</accession>
<keyword evidence="2" id="KW-1185">Reference proteome</keyword>
<evidence type="ECO:0000313" key="1">
    <source>
        <dbReference type="EMBL" id="RCX02095.1"/>
    </source>
</evidence>
<comment type="caution">
    <text evidence="1">The sequence shown here is derived from an EMBL/GenBank/DDBJ whole genome shotgun (WGS) entry which is preliminary data.</text>
</comment>
<dbReference type="AlphaFoldDB" id="A0A368ZYQ9"/>
<gene>
    <name evidence="1" type="ORF">DES35_10566</name>
</gene>
<organism evidence="1 2">
    <name type="scientific">Schleiferia thermophila</name>
    <dbReference type="NCBI Taxonomy" id="884107"/>
    <lineage>
        <taxon>Bacteria</taxon>
        <taxon>Pseudomonadati</taxon>
        <taxon>Bacteroidota</taxon>
        <taxon>Flavobacteriia</taxon>
        <taxon>Flavobacteriales</taxon>
        <taxon>Schleiferiaceae</taxon>
        <taxon>Schleiferia</taxon>
    </lineage>
</organism>
<name>A0A368ZYQ9_9FLAO</name>